<dbReference type="EMBL" id="JAKGTH010000006">
    <property type="protein sequence ID" value="MCF4100324.1"/>
    <property type="molecule type" value="Genomic_DNA"/>
</dbReference>
<feature type="domain" description="CBS" evidence="3">
    <location>
        <begin position="96"/>
        <end position="152"/>
    </location>
</feature>
<dbReference type="RefSeq" id="WP_236132472.1">
    <property type="nucleotide sequence ID" value="NZ_JAKGTH010000006.1"/>
</dbReference>
<dbReference type="PROSITE" id="PS51371">
    <property type="entry name" value="CBS"/>
    <property type="match status" value="2"/>
</dbReference>
<gene>
    <name evidence="4" type="ORF">L1I30_01475</name>
</gene>
<protein>
    <submittedName>
        <fullName evidence="4">CBS domain-containing protein</fullName>
    </submittedName>
</protein>
<dbReference type="Proteomes" id="UP001179363">
    <property type="component" value="Unassembled WGS sequence"/>
</dbReference>
<dbReference type="PANTHER" id="PTHR43080:SF2">
    <property type="entry name" value="CBS DOMAIN-CONTAINING PROTEIN"/>
    <property type="match status" value="1"/>
</dbReference>
<dbReference type="SMART" id="SM00116">
    <property type="entry name" value="CBS"/>
    <property type="match status" value="2"/>
</dbReference>
<feature type="domain" description="CBS" evidence="3">
    <location>
        <begin position="27"/>
        <end position="87"/>
    </location>
</feature>
<dbReference type="CDD" id="cd04629">
    <property type="entry name" value="CBS_pair_bac"/>
    <property type="match status" value="1"/>
</dbReference>
<comment type="caution">
    <text evidence="4">The sequence shown here is derived from an EMBL/GenBank/DDBJ whole genome shotgun (WGS) entry which is preliminary data.</text>
</comment>
<keyword evidence="1 2" id="KW-0129">CBS domain</keyword>
<reference evidence="4" key="1">
    <citation type="submission" date="2022-01" db="EMBL/GenBank/DDBJ databases">
        <title>Gillisia lutea sp. nov., isolated from marine plastic residues from the Malvarosa beach (Valencia, Spain).</title>
        <authorList>
            <person name="Vidal-Verdu A."/>
            <person name="Molina-Menor E."/>
            <person name="Satari L."/>
            <person name="Pascual J."/>
            <person name="Pereto J."/>
            <person name="Porcar M."/>
        </authorList>
    </citation>
    <scope>NUCLEOTIDE SEQUENCE</scope>
    <source>
        <strain evidence="4">M10.2A</strain>
    </source>
</reference>
<dbReference type="Gene3D" id="3.10.580.10">
    <property type="entry name" value="CBS-domain"/>
    <property type="match status" value="1"/>
</dbReference>
<evidence type="ECO:0000313" key="5">
    <source>
        <dbReference type="Proteomes" id="UP001179363"/>
    </source>
</evidence>
<evidence type="ECO:0000256" key="1">
    <source>
        <dbReference type="ARBA" id="ARBA00023122"/>
    </source>
</evidence>
<organism evidence="4 5">
    <name type="scientific">Gillisia lutea</name>
    <dbReference type="NCBI Taxonomy" id="2909668"/>
    <lineage>
        <taxon>Bacteria</taxon>
        <taxon>Pseudomonadati</taxon>
        <taxon>Bacteroidota</taxon>
        <taxon>Flavobacteriia</taxon>
        <taxon>Flavobacteriales</taxon>
        <taxon>Flavobacteriaceae</taxon>
        <taxon>Gillisia</taxon>
    </lineage>
</organism>
<accession>A0ABS9EBQ8</accession>
<dbReference type="Pfam" id="PF00571">
    <property type="entry name" value="CBS"/>
    <property type="match status" value="2"/>
</dbReference>
<dbReference type="PANTHER" id="PTHR43080">
    <property type="entry name" value="CBS DOMAIN-CONTAINING PROTEIN CBSX3, MITOCHONDRIAL"/>
    <property type="match status" value="1"/>
</dbReference>
<keyword evidence="5" id="KW-1185">Reference proteome</keyword>
<dbReference type="InterPro" id="IPR000644">
    <property type="entry name" value="CBS_dom"/>
</dbReference>
<sequence length="155" mass="17603">MGIKSFQGQRAAPEKLHSAPILVEDYMSRSLITFKKDQSVYEVMEALIKNKISGAPVVNEHNELLGIISDGDCMKQISESRYYNMPIGEEKIEAYMATDVPTVEKSLNIFDCASLFYKHDCRRFPILEQGKLVGQISRKDILCAAMKLRGQNWHC</sequence>
<name>A0ABS9EBQ8_9FLAO</name>
<dbReference type="InterPro" id="IPR046342">
    <property type="entry name" value="CBS_dom_sf"/>
</dbReference>
<evidence type="ECO:0000259" key="3">
    <source>
        <dbReference type="PROSITE" id="PS51371"/>
    </source>
</evidence>
<evidence type="ECO:0000313" key="4">
    <source>
        <dbReference type="EMBL" id="MCF4100324.1"/>
    </source>
</evidence>
<dbReference type="SUPFAM" id="SSF54631">
    <property type="entry name" value="CBS-domain pair"/>
    <property type="match status" value="1"/>
</dbReference>
<proteinExistence type="predicted"/>
<dbReference type="InterPro" id="IPR051257">
    <property type="entry name" value="Diverse_CBS-Domain"/>
</dbReference>
<dbReference type="InterPro" id="IPR044729">
    <property type="entry name" value="CBS_bac"/>
</dbReference>
<evidence type="ECO:0000256" key="2">
    <source>
        <dbReference type="PROSITE-ProRule" id="PRU00703"/>
    </source>
</evidence>